<dbReference type="EMBL" id="JAFBMS010000037">
    <property type="protein sequence ID" value="KAG9341226.1"/>
    <property type="molecule type" value="Genomic_DNA"/>
</dbReference>
<dbReference type="AlphaFoldDB" id="A0A8T2NNN3"/>
<evidence type="ECO:0000313" key="2">
    <source>
        <dbReference type="Proteomes" id="UP000824540"/>
    </source>
</evidence>
<organism evidence="1 2">
    <name type="scientific">Albula glossodonta</name>
    <name type="common">roundjaw bonefish</name>
    <dbReference type="NCBI Taxonomy" id="121402"/>
    <lineage>
        <taxon>Eukaryota</taxon>
        <taxon>Metazoa</taxon>
        <taxon>Chordata</taxon>
        <taxon>Craniata</taxon>
        <taxon>Vertebrata</taxon>
        <taxon>Euteleostomi</taxon>
        <taxon>Actinopterygii</taxon>
        <taxon>Neopterygii</taxon>
        <taxon>Teleostei</taxon>
        <taxon>Albuliformes</taxon>
        <taxon>Albulidae</taxon>
        <taxon>Albula</taxon>
    </lineage>
</organism>
<proteinExistence type="predicted"/>
<protein>
    <submittedName>
        <fullName evidence="1">Uncharacterized protein</fullName>
    </submittedName>
</protein>
<sequence>MAGEFEGYVDVDSGMDATDYASWPKQTQHRDSLQVVQVEANKTYRVTSPAVLGYEGKGAMAEVSTIVDVVKEHLQRQSVPS</sequence>
<evidence type="ECO:0000313" key="1">
    <source>
        <dbReference type="EMBL" id="KAG9341226.1"/>
    </source>
</evidence>
<accession>A0A8T2NNN3</accession>
<keyword evidence="2" id="KW-1185">Reference proteome</keyword>
<dbReference type="Proteomes" id="UP000824540">
    <property type="component" value="Unassembled WGS sequence"/>
</dbReference>
<comment type="caution">
    <text evidence="1">The sequence shown here is derived from an EMBL/GenBank/DDBJ whole genome shotgun (WGS) entry which is preliminary data.</text>
</comment>
<name>A0A8T2NNN3_9TELE</name>
<gene>
    <name evidence="1" type="ORF">JZ751_019667</name>
</gene>
<reference evidence="1" key="1">
    <citation type="thesis" date="2021" institute="BYU ScholarsArchive" country="Provo, UT, USA">
        <title>Applications of and Algorithms for Genome Assembly and Genomic Analyses with an Emphasis on Marine Teleosts.</title>
        <authorList>
            <person name="Pickett B.D."/>
        </authorList>
    </citation>
    <scope>NUCLEOTIDE SEQUENCE</scope>
    <source>
        <strain evidence="1">HI-2016</strain>
    </source>
</reference>